<sequence length="271" mass="29462">MALTPEDVVNKRFQPTKFREGYDQDEVDDFLDEVVVELRRLNQENEELKQRLVASDSRIAELQRSGGQSAPAAAAPAAQADNGQAERLQRENEELKQRLAQAQQEAAAAKQQAEQAQQAAPAYQAPADDANDPNATNNLLQLARRLHEEHVREGVEKRDQLIAEGHATAARIVAEAESKQRAQISALDQERTTLERRIDELRTFERDYRKGLKSYIEGQLRDLDAPVQGGGSAPRSGAPVNAGGVPAPVPAGGSDDSSSQGQPPVFPGFGG</sequence>
<keyword evidence="4" id="KW-0963">Cytoplasm</keyword>
<organism evidence="10 11">
    <name type="scientific">Leifsonia virtsii</name>
    <dbReference type="NCBI Taxonomy" id="3035915"/>
    <lineage>
        <taxon>Bacteria</taxon>
        <taxon>Bacillati</taxon>
        <taxon>Actinomycetota</taxon>
        <taxon>Actinomycetes</taxon>
        <taxon>Micrococcales</taxon>
        <taxon>Microbacteriaceae</taxon>
        <taxon>Leifsonia</taxon>
    </lineage>
</organism>
<feature type="region of interest" description="Disordered" evidence="9">
    <location>
        <begin position="61"/>
        <end position="135"/>
    </location>
</feature>
<gene>
    <name evidence="10" type="ORF">P5G59_01685</name>
</gene>
<proteinExistence type="inferred from homology"/>
<dbReference type="InterPro" id="IPR019933">
    <property type="entry name" value="DivIVA_domain"/>
</dbReference>
<dbReference type="RefSeq" id="WP_301215372.1">
    <property type="nucleotide sequence ID" value="NZ_JAROCB010000001.1"/>
</dbReference>
<feature type="compositionally biased region" description="Low complexity" evidence="9">
    <location>
        <begin position="100"/>
        <end position="128"/>
    </location>
</feature>
<dbReference type="EMBL" id="JAROCB010000001">
    <property type="protein sequence ID" value="MDN4595843.1"/>
    <property type="molecule type" value="Genomic_DNA"/>
</dbReference>
<comment type="caution">
    <text evidence="10">The sequence shown here is derived from an EMBL/GenBank/DDBJ whole genome shotgun (WGS) entry which is preliminary data.</text>
</comment>
<dbReference type="Pfam" id="PF05103">
    <property type="entry name" value="DivIVA"/>
    <property type="match status" value="1"/>
</dbReference>
<feature type="compositionally biased region" description="Low complexity" evidence="9">
    <location>
        <begin position="237"/>
        <end position="263"/>
    </location>
</feature>
<evidence type="ECO:0000256" key="5">
    <source>
        <dbReference type="ARBA" id="ARBA00022618"/>
    </source>
</evidence>
<reference evidence="10" key="1">
    <citation type="submission" date="2023-03" db="EMBL/GenBank/DDBJ databases">
        <title>MT1 and MT2 Draft Genomes of Novel Species.</title>
        <authorList>
            <person name="Venkateswaran K."/>
        </authorList>
    </citation>
    <scope>NUCLEOTIDE SEQUENCE</scope>
    <source>
        <strain evidence="10">F6_8S_P_1A</strain>
    </source>
</reference>
<evidence type="ECO:0000313" key="10">
    <source>
        <dbReference type="EMBL" id="MDN4595843.1"/>
    </source>
</evidence>
<feature type="compositionally biased region" description="Basic and acidic residues" evidence="9">
    <location>
        <begin position="87"/>
        <end position="97"/>
    </location>
</feature>
<accession>A0ABT8ISZ2</accession>
<name>A0ABT8ISZ2_9MICO</name>
<evidence type="ECO:0000256" key="4">
    <source>
        <dbReference type="ARBA" id="ARBA00022490"/>
    </source>
</evidence>
<keyword evidence="11" id="KW-1185">Reference proteome</keyword>
<dbReference type="InterPro" id="IPR007793">
    <property type="entry name" value="DivIVA_fam"/>
</dbReference>
<evidence type="ECO:0000256" key="2">
    <source>
        <dbReference type="ARBA" id="ARBA00009008"/>
    </source>
</evidence>
<dbReference type="Proteomes" id="UP001174210">
    <property type="component" value="Unassembled WGS sequence"/>
</dbReference>
<dbReference type="PANTHER" id="PTHR35794:SF2">
    <property type="entry name" value="CELL DIVISION PROTEIN DIVIVA"/>
    <property type="match status" value="1"/>
</dbReference>
<dbReference type="NCBIfam" id="TIGR03544">
    <property type="entry name" value="DivI1A_domain"/>
    <property type="match status" value="1"/>
</dbReference>
<evidence type="ECO:0000256" key="1">
    <source>
        <dbReference type="ARBA" id="ARBA00004496"/>
    </source>
</evidence>
<evidence type="ECO:0000256" key="3">
    <source>
        <dbReference type="ARBA" id="ARBA00018787"/>
    </source>
</evidence>
<evidence type="ECO:0000256" key="6">
    <source>
        <dbReference type="ARBA" id="ARBA00023054"/>
    </source>
</evidence>
<feature type="compositionally biased region" description="Low complexity" evidence="9">
    <location>
        <begin position="65"/>
        <end position="80"/>
    </location>
</feature>
<protein>
    <recommendedName>
        <fullName evidence="3">Cell wall synthesis protein Wag31</fullName>
    </recommendedName>
    <alternativeName>
        <fullName evidence="8">Antigen 84</fullName>
    </alternativeName>
</protein>
<comment type="similarity">
    <text evidence="2">Belongs to the DivIVA family.</text>
</comment>
<keyword evidence="7" id="KW-0131">Cell cycle</keyword>
<dbReference type="PANTHER" id="PTHR35794">
    <property type="entry name" value="CELL DIVISION PROTEIN DIVIVA"/>
    <property type="match status" value="1"/>
</dbReference>
<evidence type="ECO:0000313" key="11">
    <source>
        <dbReference type="Proteomes" id="UP001174210"/>
    </source>
</evidence>
<evidence type="ECO:0000256" key="9">
    <source>
        <dbReference type="SAM" id="MobiDB-lite"/>
    </source>
</evidence>
<keyword evidence="5" id="KW-0132">Cell division</keyword>
<evidence type="ECO:0000256" key="8">
    <source>
        <dbReference type="ARBA" id="ARBA00031737"/>
    </source>
</evidence>
<comment type="subcellular location">
    <subcellularLocation>
        <location evidence="1">Cytoplasm</location>
    </subcellularLocation>
</comment>
<feature type="region of interest" description="Disordered" evidence="9">
    <location>
        <begin position="222"/>
        <end position="271"/>
    </location>
</feature>
<keyword evidence="6" id="KW-0175">Coiled coil</keyword>
<evidence type="ECO:0000256" key="7">
    <source>
        <dbReference type="ARBA" id="ARBA00023306"/>
    </source>
</evidence>
<dbReference type="Gene3D" id="6.10.250.660">
    <property type="match status" value="1"/>
</dbReference>